<evidence type="ECO:0008006" key="8">
    <source>
        <dbReference type="Google" id="ProtNLM"/>
    </source>
</evidence>
<name>A0A8H6HQZ0_9AGAR</name>
<evidence type="ECO:0000256" key="3">
    <source>
        <dbReference type="ARBA" id="ARBA00022771"/>
    </source>
</evidence>
<evidence type="ECO:0000313" key="6">
    <source>
        <dbReference type="EMBL" id="KAF6751573.1"/>
    </source>
</evidence>
<dbReference type="GO" id="GO:0008270">
    <property type="term" value="F:zinc ion binding"/>
    <property type="evidence" value="ECO:0007669"/>
    <property type="project" value="UniProtKB-KW"/>
</dbReference>
<evidence type="ECO:0000256" key="2">
    <source>
        <dbReference type="ARBA" id="ARBA00022723"/>
    </source>
</evidence>
<dbReference type="PANTHER" id="PTHR46481">
    <property type="entry name" value="ZINC FINGER BED DOMAIN-CONTAINING PROTEIN 4"/>
    <property type="match status" value="1"/>
</dbReference>
<keyword evidence="3" id="KW-0863">Zinc-finger</keyword>
<evidence type="ECO:0000256" key="5">
    <source>
        <dbReference type="ARBA" id="ARBA00023242"/>
    </source>
</evidence>
<evidence type="ECO:0000313" key="7">
    <source>
        <dbReference type="Proteomes" id="UP000521943"/>
    </source>
</evidence>
<evidence type="ECO:0000256" key="4">
    <source>
        <dbReference type="ARBA" id="ARBA00022833"/>
    </source>
</evidence>
<reference evidence="6 7" key="1">
    <citation type="submission" date="2020-07" db="EMBL/GenBank/DDBJ databases">
        <title>Comparative genomics of pyrophilous fungi reveals a link between fire events and developmental genes.</title>
        <authorList>
            <consortium name="DOE Joint Genome Institute"/>
            <person name="Steindorff A.S."/>
            <person name="Carver A."/>
            <person name="Calhoun S."/>
            <person name="Stillman K."/>
            <person name="Liu H."/>
            <person name="Lipzen A."/>
            <person name="Pangilinan J."/>
            <person name="Labutti K."/>
            <person name="Bruns T.D."/>
            <person name="Grigoriev I.V."/>
        </authorList>
    </citation>
    <scope>NUCLEOTIDE SEQUENCE [LARGE SCALE GENOMIC DNA]</scope>
    <source>
        <strain evidence="6 7">CBS 144469</strain>
    </source>
</reference>
<protein>
    <recommendedName>
        <fullName evidence="8">HAT C-terminal dimerisation domain-containing protein</fullName>
    </recommendedName>
</protein>
<sequence>LHRILFAIVRSSTLLLPKWYVLLEQHAMPKHVMLHDVVTRWNSTYDMCQFALDHREIIDIIAAYKASGLRDFELGEEEWVVVKELCDVQKVFKDATMFFSRGTPNLANVIPAMDQVDQILTSNSLNDATFSAPIRAACALAKKTLNCYYDKTDHL</sequence>
<keyword evidence="5" id="KW-0539">Nucleus</keyword>
<evidence type="ECO:0000256" key="1">
    <source>
        <dbReference type="ARBA" id="ARBA00004123"/>
    </source>
</evidence>
<gene>
    <name evidence="6" type="ORF">DFP72DRAFT_816324</name>
</gene>
<accession>A0A8H6HQZ0</accession>
<feature type="non-terminal residue" evidence="6">
    <location>
        <position position="155"/>
    </location>
</feature>
<dbReference type="InterPro" id="IPR052035">
    <property type="entry name" value="ZnF_BED_domain_contain"/>
</dbReference>
<dbReference type="GO" id="GO:0005634">
    <property type="term" value="C:nucleus"/>
    <property type="evidence" value="ECO:0007669"/>
    <property type="project" value="UniProtKB-SubCell"/>
</dbReference>
<dbReference type="PANTHER" id="PTHR46481:SF10">
    <property type="entry name" value="ZINC FINGER BED DOMAIN-CONTAINING PROTEIN 39"/>
    <property type="match status" value="1"/>
</dbReference>
<dbReference type="OrthoDB" id="3359487at2759"/>
<keyword evidence="2" id="KW-0479">Metal-binding</keyword>
<keyword evidence="7" id="KW-1185">Reference proteome</keyword>
<dbReference type="EMBL" id="JACGCI010000049">
    <property type="protein sequence ID" value="KAF6751573.1"/>
    <property type="molecule type" value="Genomic_DNA"/>
</dbReference>
<organism evidence="6 7">
    <name type="scientific">Ephemerocybe angulata</name>
    <dbReference type="NCBI Taxonomy" id="980116"/>
    <lineage>
        <taxon>Eukaryota</taxon>
        <taxon>Fungi</taxon>
        <taxon>Dikarya</taxon>
        <taxon>Basidiomycota</taxon>
        <taxon>Agaricomycotina</taxon>
        <taxon>Agaricomycetes</taxon>
        <taxon>Agaricomycetidae</taxon>
        <taxon>Agaricales</taxon>
        <taxon>Agaricineae</taxon>
        <taxon>Psathyrellaceae</taxon>
        <taxon>Ephemerocybe</taxon>
    </lineage>
</organism>
<dbReference type="InterPro" id="IPR012337">
    <property type="entry name" value="RNaseH-like_sf"/>
</dbReference>
<dbReference type="Proteomes" id="UP000521943">
    <property type="component" value="Unassembled WGS sequence"/>
</dbReference>
<dbReference type="SUPFAM" id="SSF53098">
    <property type="entry name" value="Ribonuclease H-like"/>
    <property type="match status" value="1"/>
</dbReference>
<proteinExistence type="predicted"/>
<comment type="caution">
    <text evidence="6">The sequence shown here is derived from an EMBL/GenBank/DDBJ whole genome shotgun (WGS) entry which is preliminary data.</text>
</comment>
<comment type="subcellular location">
    <subcellularLocation>
        <location evidence="1">Nucleus</location>
    </subcellularLocation>
</comment>
<dbReference type="AlphaFoldDB" id="A0A8H6HQZ0"/>
<keyword evidence="4" id="KW-0862">Zinc</keyword>